<evidence type="ECO:0000259" key="9">
    <source>
        <dbReference type="Pfam" id="PF25198"/>
    </source>
</evidence>
<dbReference type="PANTHER" id="PTHR35789:SF1">
    <property type="entry name" value="SPORE GERMINATION PROTEIN B3"/>
    <property type="match status" value="1"/>
</dbReference>
<reference evidence="10 11" key="1">
    <citation type="submission" date="2020-01" db="EMBL/GenBank/DDBJ databases">
        <title>Paenibacillus soybeanensis sp. nov. isolated from the nodules of soybean (Glycine max(L.) Merr).</title>
        <authorList>
            <person name="Wang H."/>
        </authorList>
    </citation>
    <scope>NUCLEOTIDE SEQUENCE [LARGE SCALE GENOMIC DNA]</scope>
    <source>
        <strain evidence="10 11">T1</strain>
    </source>
</reference>
<evidence type="ECO:0000256" key="6">
    <source>
        <dbReference type="ARBA" id="ARBA00023139"/>
    </source>
</evidence>
<comment type="subcellular location">
    <subcellularLocation>
        <location evidence="1">Membrane</location>
        <topology evidence="1">Lipid-anchor</topology>
    </subcellularLocation>
</comment>
<proteinExistence type="inferred from homology"/>
<dbReference type="InterPro" id="IPR057336">
    <property type="entry name" value="GerAC_N"/>
</dbReference>
<evidence type="ECO:0000256" key="5">
    <source>
        <dbReference type="ARBA" id="ARBA00023136"/>
    </source>
</evidence>
<evidence type="ECO:0000256" key="1">
    <source>
        <dbReference type="ARBA" id="ARBA00004635"/>
    </source>
</evidence>
<comment type="caution">
    <text evidence="10">The sequence shown here is derived from an EMBL/GenBank/DDBJ whole genome shotgun (WGS) entry which is preliminary data.</text>
</comment>
<dbReference type="RefSeq" id="WP_161743713.1">
    <property type="nucleotide sequence ID" value="NZ_JAAAMV010000009.1"/>
</dbReference>
<dbReference type="Pfam" id="PF05504">
    <property type="entry name" value="Spore_GerAC"/>
    <property type="match status" value="1"/>
</dbReference>
<keyword evidence="7" id="KW-0449">Lipoprotein</keyword>
<keyword evidence="5" id="KW-0472">Membrane</keyword>
<keyword evidence="6" id="KW-0564">Palmitate</keyword>
<evidence type="ECO:0000256" key="2">
    <source>
        <dbReference type="ARBA" id="ARBA00007886"/>
    </source>
</evidence>
<dbReference type="InterPro" id="IPR038501">
    <property type="entry name" value="Spore_GerAC_C_sf"/>
</dbReference>
<dbReference type="Proteomes" id="UP000665561">
    <property type="component" value="Unassembled WGS sequence"/>
</dbReference>
<evidence type="ECO:0000313" key="11">
    <source>
        <dbReference type="Proteomes" id="UP000665561"/>
    </source>
</evidence>
<keyword evidence="4" id="KW-0732">Signal</keyword>
<feature type="domain" description="Spore germination protein N-terminal" evidence="9">
    <location>
        <begin position="20"/>
        <end position="179"/>
    </location>
</feature>
<evidence type="ECO:0000256" key="7">
    <source>
        <dbReference type="ARBA" id="ARBA00023288"/>
    </source>
</evidence>
<organism evidence="10 11">
    <name type="scientific">Paenibacillus glycinis</name>
    <dbReference type="NCBI Taxonomy" id="2697035"/>
    <lineage>
        <taxon>Bacteria</taxon>
        <taxon>Bacillati</taxon>
        <taxon>Bacillota</taxon>
        <taxon>Bacilli</taxon>
        <taxon>Bacillales</taxon>
        <taxon>Paenibacillaceae</taxon>
        <taxon>Paenibacillus</taxon>
    </lineage>
</organism>
<dbReference type="PANTHER" id="PTHR35789">
    <property type="entry name" value="SPORE GERMINATION PROTEIN B3"/>
    <property type="match status" value="1"/>
</dbReference>
<evidence type="ECO:0000256" key="3">
    <source>
        <dbReference type="ARBA" id="ARBA00022544"/>
    </source>
</evidence>
<keyword evidence="3" id="KW-0309">Germination</keyword>
<keyword evidence="11" id="KW-1185">Reference proteome</keyword>
<dbReference type="Pfam" id="PF25198">
    <property type="entry name" value="Spore_GerAC_N"/>
    <property type="match status" value="1"/>
</dbReference>
<dbReference type="Gene3D" id="3.30.300.210">
    <property type="entry name" value="Nutrient germinant receptor protein C, domain 3"/>
    <property type="match status" value="1"/>
</dbReference>
<dbReference type="InterPro" id="IPR046953">
    <property type="entry name" value="Spore_GerAC-like_C"/>
</dbReference>
<sequence>MIRSIPLLFCCFLLSGCAEQQIVDRIKLIQSIGNDPHGDAIKVTATYLAYEKKARMLLLEGDVKSYGEVYTPFASQTDHPIASGQLKTVVINEKLARRGISAVATGIVRDPLISNRAKIVLTPDQASDILAESLNYPPAYLSRLVEQNMRYENTPNTNGHLFLDQYFGAGQDVFLPVLTKDGKGALRMDGVGVFRGDRLKLLLNNEQALFIKLLKEKDVEVRSSRYSFKNEQNKLISFRIIHSAHKVTVHNESALISLKLDIDLGDYPANLNVILIDRDMREVKEQIERRLAADMKAILENFQKNEVDPVGIGNLYRAHHRGWNEQTFYARQYPNLKFEVRTEVKIQLLGVGH</sequence>
<feature type="domain" description="Spore germination GerAC-like C-terminal" evidence="8">
    <location>
        <begin position="189"/>
        <end position="347"/>
    </location>
</feature>
<gene>
    <name evidence="10" type="ORF">GT019_13570</name>
</gene>
<protein>
    <submittedName>
        <fullName evidence="10">Ger(X)C family spore germination protein</fullName>
    </submittedName>
</protein>
<evidence type="ECO:0000256" key="4">
    <source>
        <dbReference type="ARBA" id="ARBA00022729"/>
    </source>
</evidence>
<dbReference type="PROSITE" id="PS51257">
    <property type="entry name" value="PROKAR_LIPOPROTEIN"/>
    <property type="match status" value="1"/>
</dbReference>
<dbReference type="InterPro" id="IPR008844">
    <property type="entry name" value="Spore_GerAC-like"/>
</dbReference>
<accession>A0ABW9XQH6</accession>
<comment type="similarity">
    <text evidence="2">Belongs to the GerABKC lipoprotein family.</text>
</comment>
<dbReference type="NCBIfam" id="TIGR02887">
    <property type="entry name" value="spore_ger_x_C"/>
    <property type="match status" value="1"/>
</dbReference>
<dbReference type="EMBL" id="JAAAMV010000009">
    <property type="protein sequence ID" value="NBD24908.1"/>
    <property type="molecule type" value="Genomic_DNA"/>
</dbReference>
<evidence type="ECO:0000313" key="10">
    <source>
        <dbReference type="EMBL" id="NBD24908.1"/>
    </source>
</evidence>
<evidence type="ECO:0000259" key="8">
    <source>
        <dbReference type="Pfam" id="PF05504"/>
    </source>
</evidence>
<name>A0ABW9XQH6_9BACL</name>